<protein>
    <recommendedName>
        <fullName evidence="1">DUF6598 domain-containing protein</fullName>
    </recommendedName>
</protein>
<dbReference type="EMBL" id="JBDFQZ010000001">
    <property type="protein sequence ID" value="KAK9755924.1"/>
    <property type="molecule type" value="Genomic_DNA"/>
</dbReference>
<evidence type="ECO:0000313" key="2">
    <source>
        <dbReference type="EMBL" id="KAK9755924.1"/>
    </source>
</evidence>
<organism evidence="2 3">
    <name type="scientific">Saponaria officinalis</name>
    <name type="common">Common soapwort</name>
    <name type="synonym">Lychnis saponaria</name>
    <dbReference type="NCBI Taxonomy" id="3572"/>
    <lineage>
        <taxon>Eukaryota</taxon>
        <taxon>Viridiplantae</taxon>
        <taxon>Streptophyta</taxon>
        <taxon>Embryophyta</taxon>
        <taxon>Tracheophyta</taxon>
        <taxon>Spermatophyta</taxon>
        <taxon>Magnoliopsida</taxon>
        <taxon>eudicotyledons</taxon>
        <taxon>Gunneridae</taxon>
        <taxon>Pentapetalae</taxon>
        <taxon>Caryophyllales</taxon>
        <taxon>Caryophyllaceae</taxon>
        <taxon>Caryophylleae</taxon>
        <taxon>Saponaria</taxon>
    </lineage>
</organism>
<accession>A0AAW1NEJ9</accession>
<name>A0AAW1NEJ9_SAPOF</name>
<proteinExistence type="predicted"/>
<comment type="caution">
    <text evidence="2">The sequence shown here is derived from an EMBL/GenBank/DDBJ whole genome shotgun (WGS) entry which is preliminary data.</text>
</comment>
<reference evidence="2" key="1">
    <citation type="submission" date="2024-03" db="EMBL/GenBank/DDBJ databases">
        <title>WGS assembly of Saponaria officinalis var. Norfolk2.</title>
        <authorList>
            <person name="Jenkins J."/>
            <person name="Shu S."/>
            <person name="Grimwood J."/>
            <person name="Barry K."/>
            <person name="Goodstein D."/>
            <person name="Schmutz J."/>
            <person name="Leebens-Mack J."/>
            <person name="Osbourn A."/>
        </authorList>
    </citation>
    <scope>NUCLEOTIDE SEQUENCE [LARGE SCALE GENOMIC DNA]</scope>
    <source>
        <strain evidence="2">JIC</strain>
    </source>
</reference>
<evidence type="ECO:0000259" key="1">
    <source>
        <dbReference type="Pfam" id="PF20241"/>
    </source>
</evidence>
<dbReference type="Proteomes" id="UP001443914">
    <property type="component" value="Unassembled WGS sequence"/>
</dbReference>
<sequence length="203" mass="22270">MHIIPKGVNCRFDARAINVFGVRVDLRDVSGDVLSKGLVLLGGRDMDYYPNWRRCTVVRGGTGFAAVYFSAIPDAVVANITADVKLLSTSLPGVVKGEIYACHGNWEPPRSYQEQLFRSVLFYDTGDGVLLRGPESALPLQKTVVSLPRCSYLTIKVALVLHLAHGKTQSLKDDITFTSNEDSPQEIGNADFNVRVSVKFVIP</sequence>
<dbReference type="AlphaFoldDB" id="A0AAW1NEJ9"/>
<keyword evidence="3" id="KW-1185">Reference proteome</keyword>
<gene>
    <name evidence="2" type="ORF">RND81_01G059500</name>
</gene>
<dbReference type="InterPro" id="IPR046533">
    <property type="entry name" value="DUF6598"/>
</dbReference>
<feature type="domain" description="DUF6598" evidence="1">
    <location>
        <begin position="23"/>
        <end position="193"/>
    </location>
</feature>
<dbReference type="Pfam" id="PF20241">
    <property type="entry name" value="DUF6598"/>
    <property type="match status" value="1"/>
</dbReference>
<evidence type="ECO:0000313" key="3">
    <source>
        <dbReference type="Proteomes" id="UP001443914"/>
    </source>
</evidence>